<evidence type="ECO:0000313" key="1">
    <source>
        <dbReference type="EMBL" id="KZX17622.1"/>
    </source>
</evidence>
<dbReference type="PATRIC" id="fig|55758.3.peg.38"/>
<dbReference type="NCBIfam" id="TIGR02710">
    <property type="entry name" value="TIGR02710 family CRISPR-associated CARF protein"/>
    <property type="match status" value="1"/>
</dbReference>
<sequence>MKKALFMTVGTGTKTNNNNNHGRESQIQGIIFTISKMNPEFVLFFVSKESEQTIDLVKEKYYKKYNNEFDKKYNSDIVSLSDVYDFDSCYFEIEKEFPKYNDFDINVSFIGGTKIMTSCICIWAGIFNKKIVIAKGEPDENRKIRNTELEIKEPYEIQDKINFDKFKDAFDNHRFDFAKEKLKDINTLVNKEFFMELLDFYDTWDKFNDRIEISNNSESNKKTLSLNTHLRNIISKLKENDNYDEILKNYPNFFNQIEKNQQFLDNKISKNNRKIATKIKFYLPDLLNNIERRIKERKFDDAVARLYRAVELISQIKLNNLDLIDLNRLKDNKVFHINKESFKKKLYEYYDDGVVDCIFDFHVKKDFKSKPQDKTFRLAMNSNFFLLDDLKVNFAKKFINDEKFKAEVQKRNNSILAHGLNPIDEKTANNLFESVLEYSFHLYPKIKDDMILAKFPDFGGNNEN</sequence>
<protein>
    <submittedName>
        <fullName evidence="1">CRISPR-associated protein</fullName>
    </submittedName>
</protein>
<dbReference type="Pfam" id="PF09670">
    <property type="entry name" value="Cas_Cas02710"/>
    <property type="match status" value="1"/>
</dbReference>
<dbReference type="EMBL" id="LWMT01000005">
    <property type="protein sequence ID" value="KZX17622.1"/>
    <property type="molecule type" value="Genomic_DNA"/>
</dbReference>
<organism evidence="1 2">
    <name type="scientific">Methanobrevibacter filiformis</name>
    <dbReference type="NCBI Taxonomy" id="55758"/>
    <lineage>
        <taxon>Archaea</taxon>
        <taxon>Methanobacteriati</taxon>
        <taxon>Methanobacteriota</taxon>
        <taxon>Methanomada group</taxon>
        <taxon>Methanobacteria</taxon>
        <taxon>Methanobacteriales</taxon>
        <taxon>Methanobacteriaceae</taxon>
        <taxon>Methanobrevibacter</taxon>
    </lineage>
</organism>
<proteinExistence type="predicted"/>
<dbReference type="InterPro" id="IPR014082">
    <property type="entry name" value="CRISPR-assoc_prot_Cas02710"/>
</dbReference>
<evidence type="ECO:0000313" key="2">
    <source>
        <dbReference type="Proteomes" id="UP000077066"/>
    </source>
</evidence>
<dbReference type="RefSeq" id="WP_066970185.1">
    <property type="nucleotide sequence ID" value="NZ_LWMT01000005.1"/>
</dbReference>
<gene>
    <name evidence="1" type="ORF">MBFIL_00320</name>
</gene>
<dbReference type="STRING" id="55758.MBFIL_00320"/>
<keyword evidence="2" id="KW-1185">Reference proteome</keyword>
<name>A0A166FFH8_9EURY</name>
<dbReference type="Proteomes" id="UP000077066">
    <property type="component" value="Unassembled WGS sequence"/>
</dbReference>
<dbReference type="OrthoDB" id="115930at2157"/>
<reference evidence="1 2" key="1">
    <citation type="submission" date="2016-04" db="EMBL/GenBank/DDBJ databases">
        <title>Genome sequence of Methanobrevibacter filiformis DSM 11501.</title>
        <authorList>
            <person name="Poehlein A."/>
            <person name="Seedorf H."/>
            <person name="Daniel R."/>
        </authorList>
    </citation>
    <scope>NUCLEOTIDE SEQUENCE [LARGE SCALE GENOMIC DNA]</scope>
    <source>
        <strain evidence="1 2">DSM 11501</strain>
    </source>
</reference>
<comment type="caution">
    <text evidence="1">The sequence shown here is derived from an EMBL/GenBank/DDBJ whole genome shotgun (WGS) entry which is preliminary data.</text>
</comment>
<accession>A0A166FFH8</accession>
<dbReference type="AlphaFoldDB" id="A0A166FFH8"/>